<dbReference type="InterPro" id="IPR000402">
    <property type="entry name" value="Na/K_ATPase_sub_beta"/>
</dbReference>
<dbReference type="GO" id="GO:0005890">
    <property type="term" value="C:sodium:potassium-exchanging ATPase complex"/>
    <property type="evidence" value="ECO:0007669"/>
    <property type="project" value="InterPro"/>
</dbReference>
<evidence type="ECO:0000256" key="6">
    <source>
        <dbReference type="ARBA" id="ARBA00023136"/>
    </source>
</evidence>
<comment type="similarity">
    <text evidence="2">Belongs to the X(+)/potassium ATPases subunit beta family.</text>
</comment>
<dbReference type="Proteomes" id="UP000230750">
    <property type="component" value="Unassembled WGS sequence"/>
</dbReference>
<sequence>MAIPVVSKQVLLMKMKLVFKAQLLGFYTIFYLCLAAFWAAMLAVFLQTIDSTRPTWNSYVSTPVAAFAPAFKYEQIRYTLPWVKIPKKQRQSLALYRKFGTVWGGTGKYSDGDGQTANAMTLTSHSVRGEVLESSTFYPAAGISFAHYPYKVGTDKEEQARFINPIVAVQFSFALDKKVRITCTPLAGNLKPQPGIYNSDAPVDFTVEFFINSEK</sequence>
<evidence type="ECO:0000256" key="3">
    <source>
        <dbReference type="ARBA" id="ARBA00022692"/>
    </source>
</evidence>
<keyword evidence="5 7" id="KW-1133">Transmembrane helix</keyword>
<dbReference type="AlphaFoldDB" id="A0A2G8KEU9"/>
<evidence type="ECO:0000313" key="9">
    <source>
        <dbReference type="Proteomes" id="UP000230750"/>
    </source>
</evidence>
<dbReference type="OrthoDB" id="5912413at2759"/>
<proteinExistence type="inferred from homology"/>
<comment type="subcellular location">
    <subcellularLocation>
        <location evidence="1">Membrane</location>
        <topology evidence="1">Single-pass type II membrane protein</topology>
    </subcellularLocation>
</comment>
<dbReference type="InterPro" id="IPR038702">
    <property type="entry name" value="Na/K_ATPase_sub_beta_sf"/>
</dbReference>
<keyword evidence="3 7" id="KW-0812">Transmembrane</keyword>
<accession>A0A2G8KEU9</accession>
<dbReference type="Gene3D" id="1.20.5.170">
    <property type="match status" value="1"/>
</dbReference>
<keyword evidence="4" id="KW-0735">Signal-anchor</keyword>
<gene>
    <name evidence="8" type="ORF">BSL78_16602</name>
</gene>
<dbReference type="GO" id="GO:1990573">
    <property type="term" value="P:potassium ion import across plasma membrane"/>
    <property type="evidence" value="ECO:0007669"/>
    <property type="project" value="TreeGrafter"/>
</dbReference>
<reference evidence="8 9" key="1">
    <citation type="journal article" date="2017" name="PLoS Biol.">
        <title>The sea cucumber genome provides insights into morphological evolution and visceral regeneration.</title>
        <authorList>
            <person name="Zhang X."/>
            <person name="Sun L."/>
            <person name="Yuan J."/>
            <person name="Sun Y."/>
            <person name="Gao Y."/>
            <person name="Zhang L."/>
            <person name="Li S."/>
            <person name="Dai H."/>
            <person name="Hamel J.F."/>
            <person name="Liu C."/>
            <person name="Yu Y."/>
            <person name="Liu S."/>
            <person name="Lin W."/>
            <person name="Guo K."/>
            <person name="Jin S."/>
            <person name="Xu P."/>
            <person name="Storey K.B."/>
            <person name="Huan P."/>
            <person name="Zhang T."/>
            <person name="Zhou Y."/>
            <person name="Zhang J."/>
            <person name="Lin C."/>
            <person name="Li X."/>
            <person name="Xing L."/>
            <person name="Huo D."/>
            <person name="Sun M."/>
            <person name="Wang L."/>
            <person name="Mercier A."/>
            <person name="Li F."/>
            <person name="Yang H."/>
            <person name="Xiang J."/>
        </authorList>
    </citation>
    <scope>NUCLEOTIDE SEQUENCE [LARGE SCALE GENOMIC DNA]</scope>
    <source>
        <strain evidence="8">Shaxun</strain>
        <tissue evidence="8">Muscle</tissue>
    </source>
</reference>
<evidence type="ECO:0000256" key="1">
    <source>
        <dbReference type="ARBA" id="ARBA00004606"/>
    </source>
</evidence>
<evidence type="ECO:0000256" key="7">
    <source>
        <dbReference type="SAM" id="Phobius"/>
    </source>
</evidence>
<feature type="transmembrane region" description="Helical" evidence="7">
    <location>
        <begin position="21"/>
        <end position="46"/>
    </location>
</feature>
<dbReference type="Pfam" id="PF00287">
    <property type="entry name" value="Na_K-ATPase"/>
    <property type="match status" value="2"/>
</dbReference>
<dbReference type="GO" id="GO:0006883">
    <property type="term" value="P:intracellular sodium ion homeostasis"/>
    <property type="evidence" value="ECO:0007669"/>
    <property type="project" value="TreeGrafter"/>
</dbReference>
<dbReference type="PANTHER" id="PTHR11523:SF28">
    <property type="entry name" value="NA_K-ATPASE BETA SUBUNIT ISOFORM 4-RELATED"/>
    <property type="match status" value="1"/>
</dbReference>
<organism evidence="8 9">
    <name type="scientific">Stichopus japonicus</name>
    <name type="common">Sea cucumber</name>
    <dbReference type="NCBI Taxonomy" id="307972"/>
    <lineage>
        <taxon>Eukaryota</taxon>
        <taxon>Metazoa</taxon>
        <taxon>Echinodermata</taxon>
        <taxon>Eleutherozoa</taxon>
        <taxon>Echinozoa</taxon>
        <taxon>Holothuroidea</taxon>
        <taxon>Aspidochirotacea</taxon>
        <taxon>Aspidochirotida</taxon>
        <taxon>Stichopodidae</taxon>
        <taxon>Apostichopus</taxon>
    </lineage>
</organism>
<evidence type="ECO:0000256" key="4">
    <source>
        <dbReference type="ARBA" id="ARBA00022968"/>
    </source>
</evidence>
<name>A0A2G8KEU9_STIJA</name>
<keyword evidence="9" id="KW-1185">Reference proteome</keyword>
<evidence type="ECO:0000313" key="8">
    <source>
        <dbReference type="EMBL" id="PIK46538.1"/>
    </source>
</evidence>
<dbReference type="EMBL" id="MRZV01000638">
    <property type="protein sequence ID" value="PIK46538.1"/>
    <property type="molecule type" value="Genomic_DNA"/>
</dbReference>
<evidence type="ECO:0000256" key="5">
    <source>
        <dbReference type="ARBA" id="ARBA00022989"/>
    </source>
</evidence>
<dbReference type="Gene3D" id="2.60.40.1660">
    <property type="entry name" value="Na, k-atpase alpha subunit"/>
    <property type="match status" value="1"/>
</dbReference>
<keyword evidence="6 7" id="KW-0472">Membrane</keyword>
<protein>
    <submittedName>
        <fullName evidence="8">Putative sodium/potassium-transporting ATPase subunit beta-1</fullName>
    </submittedName>
</protein>
<dbReference type="GO" id="GO:0036376">
    <property type="term" value="P:sodium ion export across plasma membrane"/>
    <property type="evidence" value="ECO:0007669"/>
    <property type="project" value="TreeGrafter"/>
</dbReference>
<comment type="caution">
    <text evidence="8">The sequence shown here is derived from an EMBL/GenBank/DDBJ whole genome shotgun (WGS) entry which is preliminary data.</text>
</comment>
<dbReference type="GO" id="GO:0030007">
    <property type="term" value="P:intracellular potassium ion homeostasis"/>
    <property type="evidence" value="ECO:0007669"/>
    <property type="project" value="TreeGrafter"/>
</dbReference>
<dbReference type="GO" id="GO:0001671">
    <property type="term" value="F:ATPase activator activity"/>
    <property type="evidence" value="ECO:0007669"/>
    <property type="project" value="TreeGrafter"/>
</dbReference>
<evidence type="ECO:0000256" key="2">
    <source>
        <dbReference type="ARBA" id="ARBA00005876"/>
    </source>
</evidence>
<dbReference type="PANTHER" id="PTHR11523">
    <property type="entry name" value="SODIUM/POTASSIUM-DEPENDENT ATPASE BETA SUBUNIT"/>
    <property type="match status" value="1"/>
</dbReference>